<sequence>MASTSGSEQDVEDQWDDMAIVRAFEEALTDQRSRSSKPVKSTGRTQQAVASQSSSKGTNQSIATDERCEVPKSGCEYPASSAAPRARETYGESHAGVHADSSARTSPFDYQKQQQQSDLYQAAYAQAFAQLQAQFQAAYPPTTSQPFGPSIQMPAQSPCYLPAAPSPSIPMPFSGMPAGQIPGSAVPGPAGPDDGLANVLMSWYQSGYYTGRFQAMQEMKMRGYR</sequence>
<evidence type="ECO:0000256" key="3">
    <source>
        <dbReference type="ARBA" id="ARBA00022664"/>
    </source>
</evidence>
<dbReference type="GO" id="GO:0008380">
    <property type="term" value="P:RNA splicing"/>
    <property type="evidence" value="ECO:0007669"/>
    <property type="project" value="UniProtKB-KW"/>
</dbReference>
<evidence type="ECO:0000313" key="7">
    <source>
        <dbReference type="EMBL" id="CAK7918436.1"/>
    </source>
</evidence>
<gene>
    <name evidence="7" type="ORF">PM001_LOCUS5793</name>
</gene>
<dbReference type="PANTHER" id="PTHR39267">
    <property type="entry name" value="SURVIVAL MOTOR NEURON-LIKE PROTEIN 1"/>
    <property type="match status" value="1"/>
</dbReference>
<feature type="compositionally biased region" description="Basic and acidic residues" evidence="6">
    <location>
        <begin position="85"/>
        <end position="97"/>
    </location>
</feature>
<evidence type="ECO:0000256" key="2">
    <source>
        <dbReference type="ARBA" id="ARBA00005371"/>
    </source>
</evidence>
<dbReference type="InterPro" id="IPR040424">
    <property type="entry name" value="Smn1"/>
</dbReference>
<evidence type="ECO:0000256" key="4">
    <source>
        <dbReference type="ARBA" id="ARBA00023187"/>
    </source>
</evidence>
<comment type="similarity">
    <text evidence="2">Belongs to the SMN family.</text>
</comment>
<protein>
    <recommendedName>
        <fullName evidence="9">Survival motor neuron Tudor domain-containing protein</fullName>
    </recommendedName>
</protein>
<evidence type="ECO:0000256" key="6">
    <source>
        <dbReference type="SAM" id="MobiDB-lite"/>
    </source>
</evidence>
<accession>A0AAV1TH96</accession>
<dbReference type="InterPro" id="IPR047313">
    <property type="entry name" value="SMN_C"/>
</dbReference>
<reference evidence="7" key="1">
    <citation type="submission" date="2024-01" db="EMBL/GenBank/DDBJ databases">
        <authorList>
            <person name="Webb A."/>
        </authorList>
    </citation>
    <scope>NUCLEOTIDE SEQUENCE</scope>
    <source>
        <strain evidence="7">Pm1</strain>
    </source>
</reference>
<dbReference type="Proteomes" id="UP001162060">
    <property type="component" value="Unassembled WGS sequence"/>
</dbReference>
<evidence type="ECO:0008006" key="9">
    <source>
        <dbReference type="Google" id="ProtNLM"/>
    </source>
</evidence>
<organism evidence="7 8">
    <name type="scientific">Peronospora matthiolae</name>
    <dbReference type="NCBI Taxonomy" id="2874970"/>
    <lineage>
        <taxon>Eukaryota</taxon>
        <taxon>Sar</taxon>
        <taxon>Stramenopiles</taxon>
        <taxon>Oomycota</taxon>
        <taxon>Peronosporomycetes</taxon>
        <taxon>Peronosporales</taxon>
        <taxon>Peronosporaceae</taxon>
        <taxon>Peronospora</taxon>
    </lineage>
</organism>
<comment type="caution">
    <text evidence="7">The sequence shown here is derived from an EMBL/GenBank/DDBJ whole genome shotgun (WGS) entry which is preliminary data.</text>
</comment>
<dbReference type="EMBL" id="CAKLBY020000047">
    <property type="protein sequence ID" value="CAK7918436.1"/>
    <property type="molecule type" value="Genomic_DNA"/>
</dbReference>
<evidence type="ECO:0000256" key="1">
    <source>
        <dbReference type="ARBA" id="ARBA00004123"/>
    </source>
</evidence>
<evidence type="ECO:0000256" key="5">
    <source>
        <dbReference type="ARBA" id="ARBA00023242"/>
    </source>
</evidence>
<dbReference type="GO" id="GO:0006397">
    <property type="term" value="P:mRNA processing"/>
    <property type="evidence" value="ECO:0007669"/>
    <property type="project" value="UniProtKB-KW"/>
</dbReference>
<feature type="compositionally biased region" description="Polar residues" evidence="6">
    <location>
        <begin position="36"/>
        <end position="63"/>
    </location>
</feature>
<dbReference type="CDD" id="cd22852">
    <property type="entry name" value="SMN_C"/>
    <property type="match status" value="1"/>
</dbReference>
<dbReference type="GO" id="GO:0005634">
    <property type="term" value="C:nucleus"/>
    <property type="evidence" value="ECO:0007669"/>
    <property type="project" value="UniProtKB-SubCell"/>
</dbReference>
<name>A0AAV1TH96_9STRA</name>
<keyword evidence="3" id="KW-0507">mRNA processing</keyword>
<evidence type="ECO:0000313" key="8">
    <source>
        <dbReference type="Proteomes" id="UP001162060"/>
    </source>
</evidence>
<dbReference type="AlphaFoldDB" id="A0AAV1TH96"/>
<comment type="subcellular location">
    <subcellularLocation>
        <location evidence="1">Nucleus</location>
    </subcellularLocation>
</comment>
<feature type="region of interest" description="Disordered" evidence="6">
    <location>
        <begin position="26"/>
        <end position="113"/>
    </location>
</feature>
<proteinExistence type="inferred from homology"/>
<keyword evidence="5" id="KW-0539">Nucleus</keyword>
<keyword evidence="4" id="KW-0508">mRNA splicing</keyword>
<dbReference type="PANTHER" id="PTHR39267:SF1">
    <property type="entry name" value="SURVIVAL MOTOR NEURON PROTEIN"/>
    <property type="match status" value="1"/>
</dbReference>